<name>A0A815DBE2_9BILA</name>
<comment type="caution">
    <text evidence="2">The sequence shown here is derived from an EMBL/GenBank/DDBJ whole genome shotgun (WGS) entry which is preliminary data.</text>
</comment>
<evidence type="ECO:0000313" key="2">
    <source>
        <dbReference type="EMBL" id="CAF1298575.1"/>
    </source>
</evidence>
<keyword evidence="1" id="KW-1133">Transmembrane helix</keyword>
<accession>A0A815DBE2</accession>
<keyword evidence="1" id="KW-0812">Transmembrane</keyword>
<evidence type="ECO:0000313" key="3">
    <source>
        <dbReference type="EMBL" id="CAF1511161.1"/>
    </source>
</evidence>
<keyword evidence="4" id="KW-1185">Reference proteome</keyword>
<evidence type="ECO:0000313" key="5">
    <source>
        <dbReference type="Proteomes" id="UP000663877"/>
    </source>
</evidence>
<dbReference type="EMBL" id="CAJNOI010000519">
    <property type="protein sequence ID" value="CAF1298575.1"/>
    <property type="molecule type" value="Genomic_DNA"/>
</dbReference>
<proteinExistence type="predicted"/>
<evidence type="ECO:0000256" key="1">
    <source>
        <dbReference type="SAM" id="Phobius"/>
    </source>
</evidence>
<evidence type="ECO:0000313" key="4">
    <source>
        <dbReference type="Proteomes" id="UP000663832"/>
    </source>
</evidence>
<reference evidence="2" key="1">
    <citation type="submission" date="2021-02" db="EMBL/GenBank/DDBJ databases">
        <authorList>
            <person name="Nowell W R."/>
        </authorList>
    </citation>
    <scope>NUCLEOTIDE SEQUENCE</scope>
</reference>
<gene>
    <name evidence="2" type="ORF">BJG266_LOCUS32154</name>
    <name evidence="3" type="ORF">QVE165_LOCUS44136</name>
</gene>
<keyword evidence="1" id="KW-0472">Membrane</keyword>
<protein>
    <submittedName>
        <fullName evidence="2">Uncharacterized protein</fullName>
    </submittedName>
</protein>
<dbReference type="Proteomes" id="UP000663877">
    <property type="component" value="Unassembled WGS sequence"/>
</dbReference>
<organism evidence="2 5">
    <name type="scientific">Adineta steineri</name>
    <dbReference type="NCBI Taxonomy" id="433720"/>
    <lineage>
        <taxon>Eukaryota</taxon>
        <taxon>Metazoa</taxon>
        <taxon>Spiralia</taxon>
        <taxon>Gnathifera</taxon>
        <taxon>Rotifera</taxon>
        <taxon>Eurotatoria</taxon>
        <taxon>Bdelloidea</taxon>
        <taxon>Adinetida</taxon>
        <taxon>Adinetidae</taxon>
        <taxon>Adineta</taxon>
    </lineage>
</organism>
<feature type="transmembrane region" description="Helical" evidence="1">
    <location>
        <begin position="12"/>
        <end position="32"/>
    </location>
</feature>
<dbReference type="AlphaFoldDB" id="A0A815DBE2"/>
<sequence>MSQQNQMEEHVGVVVVMMVVLLMIGMFIKCCWRRADPRRPHPRPHYMPIPHLPGIWVERDPAYVRARGGPSHIQTGGTEIAIDRAYK</sequence>
<dbReference type="EMBL" id="CAJNOM010000584">
    <property type="protein sequence ID" value="CAF1511161.1"/>
    <property type="molecule type" value="Genomic_DNA"/>
</dbReference>
<dbReference type="Proteomes" id="UP000663832">
    <property type="component" value="Unassembled WGS sequence"/>
</dbReference>